<dbReference type="Gene3D" id="3.30.300.330">
    <property type="match status" value="1"/>
</dbReference>
<dbReference type="RefSeq" id="WP_046829205.1">
    <property type="nucleotide sequence ID" value="NZ_LBIA02000001.1"/>
</dbReference>
<dbReference type="STRING" id="211460.YH63_17820"/>
<evidence type="ECO:0000256" key="2">
    <source>
        <dbReference type="ARBA" id="ARBA00022630"/>
    </source>
</evidence>
<reference evidence="8" key="1">
    <citation type="submission" date="2019-04" db="EMBL/GenBank/DDBJ databases">
        <title>Whole genome sequencing of cave bacteria.</title>
        <authorList>
            <person name="Gan H.M."/>
            <person name="Barton H."/>
            <person name="Savka M.A."/>
        </authorList>
    </citation>
    <scope>NUCLEOTIDE SEQUENCE [LARGE SCALE GENOMIC DNA]</scope>
    <source>
        <strain evidence="8">LC387</strain>
    </source>
</reference>
<dbReference type="InterPro" id="IPR016164">
    <property type="entry name" value="FAD-linked_Oxase-like_C"/>
</dbReference>
<feature type="site" description="Important for enzyme activity" evidence="6">
    <location>
        <position position="273"/>
    </location>
</feature>
<dbReference type="EMBL" id="LBIA02000001">
    <property type="protein sequence ID" value="TKT70122.1"/>
    <property type="molecule type" value="Genomic_DNA"/>
</dbReference>
<accession>A0A4U6BJ05</accession>
<dbReference type="PANTHER" id="PTHR46568:SF1">
    <property type="entry name" value="ALKYLDIHYDROXYACETONEPHOSPHATE SYNTHASE, PEROXISOMAL"/>
    <property type="match status" value="1"/>
</dbReference>
<dbReference type="InterPro" id="IPR036318">
    <property type="entry name" value="FAD-bd_PCMH-like_sf"/>
</dbReference>
<dbReference type="OrthoDB" id="9811557at2"/>
<dbReference type="InterPro" id="IPR016171">
    <property type="entry name" value="Vanillyl_alc_oxidase_C-sub2"/>
</dbReference>
<evidence type="ECO:0000256" key="6">
    <source>
        <dbReference type="PIRSR" id="PIRSR625650-4"/>
    </source>
</evidence>
<comment type="similarity">
    <text evidence="1">Belongs to the FAD-binding oxidoreductase/transferase type 4 family.</text>
</comment>
<dbReference type="Gene3D" id="3.30.465.10">
    <property type="match status" value="1"/>
</dbReference>
<dbReference type="PROSITE" id="PS51387">
    <property type="entry name" value="FAD_PCMH"/>
    <property type="match status" value="1"/>
</dbReference>
<evidence type="ECO:0000259" key="7">
    <source>
        <dbReference type="PROSITE" id="PS51387"/>
    </source>
</evidence>
<dbReference type="InterPro" id="IPR016169">
    <property type="entry name" value="FAD-bd_PCMH_sub2"/>
</dbReference>
<dbReference type="Gene3D" id="1.10.45.10">
    <property type="entry name" value="Vanillyl-alcohol Oxidase, Chain A, domain 4"/>
    <property type="match status" value="1"/>
</dbReference>
<dbReference type="GO" id="GO:0008609">
    <property type="term" value="F:alkylglycerone-phosphate synthase activity"/>
    <property type="evidence" value="ECO:0007669"/>
    <property type="project" value="InterPro"/>
</dbReference>
<feature type="binding site" evidence="5">
    <location>
        <begin position="222"/>
        <end position="228"/>
    </location>
    <ligand>
        <name>FAD</name>
        <dbReference type="ChEBI" id="CHEBI:57692"/>
    </ligand>
</feature>
<keyword evidence="9" id="KW-1185">Reference proteome</keyword>
<evidence type="ECO:0000256" key="1">
    <source>
        <dbReference type="ARBA" id="ARBA00008000"/>
    </source>
</evidence>
<feature type="domain" description="FAD-binding PCMH-type" evidence="7">
    <location>
        <begin position="60"/>
        <end position="238"/>
    </location>
</feature>
<dbReference type="InterPro" id="IPR025650">
    <property type="entry name" value="Alkyl-DHAP_Synthase"/>
</dbReference>
<dbReference type="GO" id="GO:0008610">
    <property type="term" value="P:lipid biosynthetic process"/>
    <property type="evidence" value="ECO:0007669"/>
    <property type="project" value="InterPro"/>
</dbReference>
<dbReference type="Pfam" id="PF01565">
    <property type="entry name" value="FAD_binding_4"/>
    <property type="match status" value="1"/>
</dbReference>
<keyword evidence="3 5" id="KW-0274">FAD</keyword>
<evidence type="ECO:0000256" key="3">
    <source>
        <dbReference type="ARBA" id="ARBA00022827"/>
    </source>
</evidence>
<gene>
    <name evidence="8" type="ORF">YH63_001045</name>
</gene>
<evidence type="ECO:0000313" key="9">
    <source>
        <dbReference type="Proteomes" id="UP000034832"/>
    </source>
</evidence>
<dbReference type="SUPFAM" id="SSF55103">
    <property type="entry name" value="FAD-linked oxidases, C-terminal domain"/>
    <property type="match status" value="1"/>
</dbReference>
<organism evidence="8 9">
    <name type="scientific">Afipia massiliensis</name>
    <dbReference type="NCBI Taxonomy" id="211460"/>
    <lineage>
        <taxon>Bacteria</taxon>
        <taxon>Pseudomonadati</taxon>
        <taxon>Pseudomonadota</taxon>
        <taxon>Alphaproteobacteria</taxon>
        <taxon>Hyphomicrobiales</taxon>
        <taxon>Nitrobacteraceae</taxon>
        <taxon>Afipia</taxon>
    </lineage>
</organism>
<dbReference type="Pfam" id="PF02913">
    <property type="entry name" value="FAD-oxidase_C"/>
    <property type="match status" value="1"/>
</dbReference>
<proteinExistence type="inferred from homology"/>
<dbReference type="InterPro" id="IPR016166">
    <property type="entry name" value="FAD-bd_PCMH"/>
</dbReference>
<dbReference type="SUPFAM" id="SSF56176">
    <property type="entry name" value="FAD-binding/transporter-associated domain-like"/>
    <property type="match status" value="1"/>
</dbReference>
<evidence type="ECO:0000313" key="8">
    <source>
        <dbReference type="EMBL" id="TKT70122.1"/>
    </source>
</evidence>
<evidence type="ECO:0000256" key="5">
    <source>
        <dbReference type="PIRSR" id="PIRSR625650-3"/>
    </source>
</evidence>
<feature type="active site" description="Proton donor/acceptor" evidence="4">
    <location>
        <position position="401"/>
    </location>
</feature>
<comment type="cofactor">
    <cofactor evidence="5">
        <name>FAD</name>
        <dbReference type="ChEBI" id="CHEBI:57692"/>
    </cofactor>
</comment>
<evidence type="ECO:0000256" key="4">
    <source>
        <dbReference type="PIRSR" id="PIRSR625650-1"/>
    </source>
</evidence>
<name>A0A4U6BJ05_9BRAD</name>
<dbReference type="InterPro" id="IPR004113">
    <property type="entry name" value="FAD-bd_oxidored_4_C"/>
</dbReference>
<protein>
    <submittedName>
        <fullName evidence="8">FAD-binding oxidoreductase</fullName>
    </submittedName>
</protein>
<dbReference type="InterPro" id="IPR006094">
    <property type="entry name" value="Oxid_FAD_bind_N"/>
</dbReference>
<dbReference type="Proteomes" id="UP000034832">
    <property type="component" value="Unassembled WGS sequence"/>
</dbReference>
<dbReference type="PANTHER" id="PTHR46568">
    <property type="entry name" value="ALKYLDIHYDROXYACETONEPHOSPHATE SYNTHASE, PEROXISOMAL"/>
    <property type="match status" value="1"/>
</dbReference>
<sequence>MTATTIAGVRDTDRVDEDLASAFGAVIGQANVLTSFDQRLGYSRDRLPFAVFRERAGEIAGAVPRLVVRPANQDEIVRIVQLAKARNVPVIPYGNGSGVLGGAIPLGGEIMVDTRRLDKIVSINPTDAVVTVQAGMNGADFEQQLNEAGYTSGHLPQSIEISTVGGWLACRGGGQLSSRYGKIEDIVVGLKAVLPDGTPLEVRPVARRSVGPSIRDLMIGSEGTLGIITEATLRIFKMPAVERGVVLAFPSLQAALDSARLIMQAELRPTIVRLYDRVESDERTKDIALFKTKPFLAVLQFCGSEPMVTAEQSMALEIAAAQGGEVGPSGPYEHWKQNRYVAYSQKWHDAGYFNDTIEVTGNWSTIPAMYDAIGNAVRAIYPGIHFGAHWSHVYPEGACQYMTVRLPPMPDDQALPIHQKLWDTVQQLTLDHGGSIAHHHGAGLFRNPWMKRELGAGLAVLQSIKDALDPGNLFNPGKIGLRAGPNAKDIRRD</sequence>
<dbReference type="AlphaFoldDB" id="A0A4U6BJ05"/>
<dbReference type="GO" id="GO:0071949">
    <property type="term" value="F:FAD binding"/>
    <property type="evidence" value="ECO:0007669"/>
    <property type="project" value="InterPro"/>
</dbReference>
<keyword evidence="2" id="KW-0285">Flavoprotein</keyword>
<comment type="caution">
    <text evidence="8">The sequence shown here is derived from an EMBL/GenBank/DDBJ whole genome shotgun (WGS) entry which is preliminary data.</text>
</comment>